<keyword evidence="1" id="KW-0812">Transmembrane</keyword>
<evidence type="ECO:0000256" key="1">
    <source>
        <dbReference type="SAM" id="Phobius"/>
    </source>
</evidence>
<keyword evidence="1" id="KW-0472">Membrane</keyword>
<accession>A0A7W9KMW9</accession>
<feature type="transmembrane region" description="Helical" evidence="1">
    <location>
        <begin position="373"/>
        <end position="392"/>
    </location>
</feature>
<keyword evidence="3" id="KW-1185">Reference proteome</keyword>
<reference evidence="2 3" key="1">
    <citation type="submission" date="2020-08" db="EMBL/GenBank/DDBJ databases">
        <title>Sequencing the genomes of 1000 actinobacteria strains.</title>
        <authorList>
            <person name="Klenk H.-P."/>
        </authorList>
    </citation>
    <scope>NUCLEOTIDE SEQUENCE [LARGE SCALE GENOMIC DNA]</scope>
    <source>
        <strain evidence="2 3">DSM 43851</strain>
    </source>
</reference>
<comment type="caution">
    <text evidence="2">The sequence shown here is derived from an EMBL/GenBank/DDBJ whole genome shotgun (WGS) entry which is preliminary data.</text>
</comment>
<keyword evidence="1" id="KW-1133">Transmembrane helix</keyword>
<dbReference type="EMBL" id="JACHIR010000001">
    <property type="protein sequence ID" value="MBB5895499.1"/>
    <property type="molecule type" value="Genomic_DNA"/>
</dbReference>
<protein>
    <recommendedName>
        <fullName evidence="4">EF-hand domain-containing protein</fullName>
    </recommendedName>
</protein>
<evidence type="ECO:0000313" key="2">
    <source>
        <dbReference type="EMBL" id="MBB5895499.1"/>
    </source>
</evidence>
<dbReference type="RefSeq" id="WP_184867284.1">
    <property type="nucleotide sequence ID" value="NZ_BAAAWY010000098.1"/>
</dbReference>
<dbReference type="Proteomes" id="UP000585638">
    <property type="component" value="Unassembled WGS sequence"/>
</dbReference>
<sequence>MDSFPTGSKGSGRGRAVITASSSMEYAFEGDELADDRAPTPSVFTSALVEGLRTGEADLDGDGLVSLDELYDYVYDRVRERNPAQTPTKDIEMSGDLYLARSRRRARLPDDLLAALAAPNLFTRVGAVRGLRELLLGTDVRLATVARKELDRIAGSDVPQVAEAARAALRELVVVPSTRVIELTGARPSWLLRLDGPPLARVGGWQVTDPRIMVRPVADGLEVSVDPAHSLRGEITVAGLEIHVVATGAAHTHPASVPRPVKIRPAQPAWTWRTVVPAAFALASVMLGLNGWADLPEANSTFEYEVLAYVGLRLIESFATGVGAARQRWIWGLCGIGTLAGVWGLIVHGPGFVVLFWLVAAGVEIFGRPVDRVRAVLAAVVAVPSTVLVFTVDSNSHAGQLVFVLNGALAILLGVVTLAPVLLRLIR</sequence>
<evidence type="ECO:0008006" key="4">
    <source>
        <dbReference type="Google" id="ProtNLM"/>
    </source>
</evidence>
<dbReference type="InterPro" id="IPR018247">
    <property type="entry name" value="EF_Hand_1_Ca_BS"/>
</dbReference>
<evidence type="ECO:0000313" key="3">
    <source>
        <dbReference type="Proteomes" id="UP000585638"/>
    </source>
</evidence>
<proteinExistence type="predicted"/>
<name>A0A7W9KMW9_9PSEU</name>
<feature type="transmembrane region" description="Helical" evidence="1">
    <location>
        <begin position="398"/>
        <end position="423"/>
    </location>
</feature>
<dbReference type="PROSITE" id="PS00018">
    <property type="entry name" value="EF_HAND_1"/>
    <property type="match status" value="1"/>
</dbReference>
<gene>
    <name evidence="2" type="ORF">BJ998_006695</name>
</gene>
<organism evidence="2 3">
    <name type="scientific">Kutzneria kofuensis</name>
    <dbReference type="NCBI Taxonomy" id="103725"/>
    <lineage>
        <taxon>Bacteria</taxon>
        <taxon>Bacillati</taxon>
        <taxon>Actinomycetota</taxon>
        <taxon>Actinomycetes</taxon>
        <taxon>Pseudonocardiales</taxon>
        <taxon>Pseudonocardiaceae</taxon>
        <taxon>Kutzneria</taxon>
    </lineage>
</organism>
<dbReference type="AlphaFoldDB" id="A0A7W9KMW9"/>
<feature type="transmembrane region" description="Helical" evidence="1">
    <location>
        <begin position="329"/>
        <end position="361"/>
    </location>
</feature>